<protein>
    <submittedName>
        <fullName evidence="2">Uncharacterized protein</fullName>
    </submittedName>
</protein>
<evidence type="ECO:0000256" key="1">
    <source>
        <dbReference type="SAM" id="MobiDB-lite"/>
    </source>
</evidence>
<reference evidence="2 3" key="1">
    <citation type="submission" date="2023-03" db="EMBL/GenBank/DDBJ databases">
        <title>WGS of Gossypium arboreum.</title>
        <authorList>
            <person name="Yu D."/>
        </authorList>
    </citation>
    <scope>NUCLEOTIDE SEQUENCE [LARGE SCALE GENOMIC DNA]</scope>
    <source>
        <tissue evidence="2">Leaf</tissue>
    </source>
</reference>
<comment type="caution">
    <text evidence="2">The sequence shown here is derived from an EMBL/GenBank/DDBJ whole genome shotgun (WGS) entry which is preliminary data.</text>
</comment>
<feature type="region of interest" description="Disordered" evidence="1">
    <location>
        <begin position="66"/>
        <end position="88"/>
    </location>
</feature>
<dbReference type="Proteomes" id="UP001358586">
    <property type="component" value="Chromosome 3"/>
</dbReference>
<dbReference type="EMBL" id="JARKNE010000003">
    <property type="protein sequence ID" value="KAK5840950.1"/>
    <property type="molecule type" value="Genomic_DNA"/>
</dbReference>
<evidence type="ECO:0000313" key="3">
    <source>
        <dbReference type="Proteomes" id="UP001358586"/>
    </source>
</evidence>
<organism evidence="2 3">
    <name type="scientific">Gossypium arboreum</name>
    <name type="common">Tree cotton</name>
    <name type="synonym">Gossypium nanking</name>
    <dbReference type="NCBI Taxonomy" id="29729"/>
    <lineage>
        <taxon>Eukaryota</taxon>
        <taxon>Viridiplantae</taxon>
        <taxon>Streptophyta</taxon>
        <taxon>Embryophyta</taxon>
        <taxon>Tracheophyta</taxon>
        <taxon>Spermatophyta</taxon>
        <taxon>Magnoliopsida</taxon>
        <taxon>eudicotyledons</taxon>
        <taxon>Gunneridae</taxon>
        <taxon>Pentapetalae</taxon>
        <taxon>rosids</taxon>
        <taxon>malvids</taxon>
        <taxon>Malvales</taxon>
        <taxon>Malvaceae</taxon>
        <taxon>Malvoideae</taxon>
        <taxon>Gossypium</taxon>
    </lineage>
</organism>
<proteinExistence type="predicted"/>
<name>A0ABR0QP19_GOSAR</name>
<keyword evidence="3" id="KW-1185">Reference proteome</keyword>
<evidence type="ECO:0000313" key="2">
    <source>
        <dbReference type="EMBL" id="KAK5840950.1"/>
    </source>
</evidence>
<accession>A0ABR0QP19</accession>
<gene>
    <name evidence="2" type="ORF">PVK06_009858</name>
</gene>
<sequence length="307" mass="33775">MLIAANAVEGPQSQETDVALRGGGRFSARGRGHFFRPRLQCQICSHFGHLAQKCYYRYHRDDSSPVDVSGSRRGDFVPGANGRADDRMGMNEFGGQNWRNSGQNWRSSFWPTFGGDSCLPRGPHARPGCNGFNPFVQSGSGQHGFMDPKSYSNGYDIGAHRNDMGPQFGDASLGVPYGHMAPRPRGPSGLVRSRSTHDPVVPEPSANCVGVDRSWETVHEAPWRTKPRARVFSVESSLFDSSQFVGLPPTISELHASDYSGATAYDSNFNSTGSFVPLPYSFSVQILMPPIWDFRIIPSEKRGKKKT</sequence>